<sequence>MYRTTHLMILCALAGRCYCSCSDTVNLLAGDLEEFELEEQFFFGTAEKPEIETSDGLGWNEWFKSFVWKDHSKVSSGSTEFPAQHTHNHPDDPHDCQSHHRECHGGHCVVIERKGKAHWSATNIILLSVLVALLIGTSIIAGLYFRTHPELDHPTGRKSA</sequence>
<reference evidence="3" key="1">
    <citation type="submission" date="2021-01" db="EMBL/GenBank/DDBJ databases">
        <authorList>
            <person name="Corre E."/>
            <person name="Pelletier E."/>
            <person name="Niang G."/>
            <person name="Scheremetjew M."/>
            <person name="Finn R."/>
            <person name="Kale V."/>
            <person name="Holt S."/>
            <person name="Cochrane G."/>
            <person name="Meng A."/>
            <person name="Brown T."/>
            <person name="Cohen L."/>
        </authorList>
    </citation>
    <scope>NUCLEOTIDE SEQUENCE</scope>
    <source>
        <strain evidence="3">SoJaBio B1-5/56/2</strain>
    </source>
</reference>
<feature type="signal peptide" evidence="2">
    <location>
        <begin position="1"/>
        <end position="19"/>
    </location>
</feature>
<feature type="transmembrane region" description="Helical" evidence="1">
    <location>
        <begin position="124"/>
        <end position="145"/>
    </location>
</feature>
<keyword evidence="1" id="KW-0812">Transmembrane</keyword>
<name>A0A7S4P1G2_9EUKA</name>
<dbReference type="AlphaFoldDB" id="A0A7S4P1G2"/>
<keyword evidence="1" id="KW-1133">Transmembrane helix</keyword>
<feature type="chain" id="PRO_5030743910" evidence="2">
    <location>
        <begin position="20"/>
        <end position="160"/>
    </location>
</feature>
<evidence type="ECO:0000256" key="1">
    <source>
        <dbReference type="SAM" id="Phobius"/>
    </source>
</evidence>
<organism evidence="3">
    <name type="scientific">Paramoeba aestuarina</name>
    <dbReference type="NCBI Taxonomy" id="180227"/>
    <lineage>
        <taxon>Eukaryota</taxon>
        <taxon>Amoebozoa</taxon>
        <taxon>Discosea</taxon>
        <taxon>Flabellinia</taxon>
        <taxon>Dactylopodida</taxon>
        <taxon>Paramoebidae</taxon>
        <taxon>Paramoeba</taxon>
    </lineage>
</organism>
<gene>
    <name evidence="3" type="ORF">NAES01612_LOCUS17889</name>
</gene>
<evidence type="ECO:0000256" key="2">
    <source>
        <dbReference type="SAM" id="SignalP"/>
    </source>
</evidence>
<proteinExistence type="predicted"/>
<dbReference type="EMBL" id="HBKR01027354">
    <property type="protein sequence ID" value="CAE2320664.1"/>
    <property type="molecule type" value="Transcribed_RNA"/>
</dbReference>
<accession>A0A7S4P1G2</accession>
<keyword evidence="1" id="KW-0472">Membrane</keyword>
<protein>
    <submittedName>
        <fullName evidence="3">Uncharacterized protein</fullName>
    </submittedName>
</protein>
<keyword evidence="2" id="KW-0732">Signal</keyword>
<evidence type="ECO:0000313" key="3">
    <source>
        <dbReference type="EMBL" id="CAE2320664.1"/>
    </source>
</evidence>